<evidence type="ECO:0000256" key="2">
    <source>
        <dbReference type="ARBA" id="ARBA00022448"/>
    </source>
</evidence>
<dbReference type="InterPro" id="IPR036259">
    <property type="entry name" value="MFS_trans_sf"/>
</dbReference>
<keyword evidence="3" id="KW-1003">Cell membrane</keyword>
<sequence>MKAPRIKSPPSQDGTAQGGEQVTGPQHKALGALISAHAAGSIVGAALYAAVGPRFSRRWVYLTAWLVAAVPQLALAQLPPLPFMIGLAVLMGLGSGPLNPIIYTVMQERVPLEMRARVFGMTRALAWMAMPLGPMIGGYAAEATGLRGAYTVIAVTYLLVALAQFLVREMKAMDLPPDSALRAARGWGT</sequence>
<evidence type="ECO:0000313" key="11">
    <source>
        <dbReference type="Proteomes" id="UP000065807"/>
    </source>
</evidence>
<dbReference type="AlphaFoldDB" id="A0A0K2SI35"/>
<dbReference type="SUPFAM" id="SSF103473">
    <property type="entry name" value="MFS general substrate transporter"/>
    <property type="match status" value="1"/>
</dbReference>
<dbReference type="Gene3D" id="1.20.1250.20">
    <property type="entry name" value="MFS general substrate transporter like domains"/>
    <property type="match status" value="1"/>
</dbReference>
<feature type="domain" description="Major facilitator superfamily (MFS) profile" evidence="9">
    <location>
        <begin position="1"/>
        <end position="189"/>
    </location>
</feature>
<reference evidence="11" key="1">
    <citation type="submission" date="2015-07" db="EMBL/GenBank/DDBJ databases">
        <title>Complete genome sequence and phylogenetic analysis of Limnochorda pilosa.</title>
        <authorList>
            <person name="Watanabe M."/>
            <person name="Kojima H."/>
            <person name="Fukui M."/>
        </authorList>
    </citation>
    <scope>NUCLEOTIDE SEQUENCE [LARGE SCALE GENOMIC DNA]</scope>
    <source>
        <strain evidence="11">HC45</strain>
    </source>
</reference>
<feature type="region of interest" description="Disordered" evidence="7">
    <location>
        <begin position="1"/>
        <end position="22"/>
    </location>
</feature>
<dbReference type="EMBL" id="AP014924">
    <property type="protein sequence ID" value="BAS26745.1"/>
    <property type="molecule type" value="Genomic_DNA"/>
</dbReference>
<evidence type="ECO:0000256" key="6">
    <source>
        <dbReference type="ARBA" id="ARBA00023136"/>
    </source>
</evidence>
<evidence type="ECO:0000256" key="5">
    <source>
        <dbReference type="ARBA" id="ARBA00022989"/>
    </source>
</evidence>
<keyword evidence="11" id="KW-1185">Reference proteome</keyword>
<feature type="transmembrane region" description="Helical" evidence="8">
    <location>
        <begin position="124"/>
        <end position="141"/>
    </location>
</feature>
<dbReference type="GO" id="GO:0005886">
    <property type="term" value="C:plasma membrane"/>
    <property type="evidence" value="ECO:0007669"/>
    <property type="project" value="UniProtKB-SubCell"/>
</dbReference>
<keyword evidence="4 8" id="KW-0812">Transmembrane</keyword>
<evidence type="ECO:0000256" key="7">
    <source>
        <dbReference type="SAM" id="MobiDB-lite"/>
    </source>
</evidence>
<dbReference type="KEGG" id="lpil:LIP_0888"/>
<feature type="transmembrane region" description="Helical" evidence="8">
    <location>
        <begin position="147"/>
        <end position="167"/>
    </location>
</feature>
<accession>A0A0K2SI35</accession>
<dbReference type="GO" id="GO:0022857">
    <property type="term" value="F:transmembrane transporter activity"/>
    <property type="evidence" value="ECO:0007669"/>
    <property type="project" value="InterPro"/>
</dbReference>
<evidence type="ECO:0000256" key="4">
    <source>
        <dbReference type="ARBA" id="ARBA00022692"/>
    </source>
</evidence>
<keyword evidence="5 8" id="KW-1133">Transmembrane helix</keyword>
<protein>
    <recommendedName>
        <fullName evidence="9">Major facilitator superfamily (MFS) profile domain-containing protein</fullName>
    </recommendedName>
</protein>
<proteinExistence type="predicted"/>
<feature type="compositionally biased region" description="Polar residues" evidence="7">
    <location>
        <begin position="9"/>
        <end position="22"/>
    </location>
</feature>
<evidence type="ECO:0000313" key="10">
    <source>
        <dbReference type="EMBL" id="BAS26745.1"/>
    </source>
</evidence>
<feature type="transmembrane region" description="Helical" evidence="8">
    <location>
        <begin position="58"/>
        <end position="75"/>
    </location>
</feature>
<dbReference type="PANTHER" id="PTHR23513:SF11">
    <property type="entry name" value="STAPHYLOFERRIN A TRANSPORTER"/>
    <property type="match status" value="1"/>
</dbReference>
<keyword evidence="2" id="KW-0813">Transport</keyword>
<name>A0A0K2SI35_LIMPI</name>
<dbReference type="PROSITE" id="PS50850">
    <property type="entry name" value="MFS"/>
    <property type="match status" value="1"/>
</dbReference>
<dbReference type="Pfam" id="PF07690">
    <property type="entry name" value="MFS_1"/>
    <property type="match status" value="1"/>
</dbReference>
<evidence type="ECO:0000256" key="1">
    <source>
        <dbReference type="ARBA" id="ARBA00004651"/>
    </source>
</evidence>
<feature type="transmembrane region" description="Helical" evidence="8">
    <location>
        <begin position="29"/>
        <end position="51"/>
    </location>
</feature>
<reference evidence="11" key="2">
    <citation type="journal article" date="2016" name="Int. J. Syst. Evol. Microbiol.">
        <title>Complete genome sequence and cell structure of Limnochorda pilosa, a Gram-negative spore-former within the phylum Firmicutes.</title>
        <authorList>
            <person name="Watanabe M."/>
            <person name="Kojima H."/>
            <person name="Fukui M."/>
        </authorList>
    </citation>
    <scope>NUCLEOTIDE SEQUENCE [LARGE SCALE GENOMIC DNA]</scope>
    <source>
        <strain evidence="11">HC45</strain>
    </source>
</reference>
<evidence type="ECO:0000256" key="3">
    <source>
        <dbReference type="ARBA" id="ARBA00022475"/>
    </source>
</evidence>
<comment type="subcellular location">
    <subcellularLocation>
        <location evidence="1">Cell membrane</location>
        <topology evidence="1">Multi-pass membrane protein</topology>
    </subcellularLocation>
</comment>
<evidence type="ECO:0000259" key="9">
    <source>
        <dbReference type="PROSITE" id="PS50850"/>
    </source>
</evidence>
<feature type="transmembrane region" description="Helical" evidence="8">
    <location>
        <begin position="81"/>
        <end position="103"/>
    </location>
</feature>
<dbReference type="Proteomes" id="UP000065807">
    <property type="component" value="Chromosome"/>
</dbReference>
<keyword evidence="6 8" id="KW-0472">Membrane</keyword>
<dbReference type="PANTHER" id="PTHR23513">
    <property type="entry name" value="INTEGRAL MEMBRANE EFFLUX PROTEIN-RELATED"/>
    <property type="match status" value="1"/>
</dbReference>
<evidence type="ECO:0000256" key="8">
    <source>
        <dbReference type="SAM" id="Phobius"/>
    </source>
</evidence>
<gene>
    <name evidence="10" type="ORF">LIP_0888</name>
</gene>
<organism evidence="10 11">
    <name type="scientific">Limnochorda pilosa</name>
    <dbReference type="NCBI Taxonomy" id="1555112"/>
    <lineage>
        <taxon>Bacteria</taxon>
        <taxon>Bacillati</taxon>
        <taxon>Bacillota</taxon>
        <taxon>Limnochordia</taxon>
        <taxon>Limnochordales</taxon>
        <taxon>Limnochordaceae</taxon>
        <taxon>Limnochorda</taxon>
    </lineage>
</organism>
<dbReference type="InterPro" id="IPR011701">
    <property type="entry name" value="MFS"/>
</dbReference>
<dbReference type="STRING" id="1555112.LIP_0888"/>
<dbReference type="InterPro" id="IPR020846">
    <property type="entry name" value="MFS_dom"/>
</dbReference>